<proteinExistence type="predicted"/>
<reference evidence="2" key="1">
    <citation type="submission" date="2014-09" db="EMBL/GenBank/DDBJ databases">
        <authorList>
            <person name="Magalhaes I.L.F."/>
            <person name="Oliveira U."/>
            <person name="Santos F.R."/>
            <person name="Vidigal T.H.D.A."/>
            <person name="Brescovit A.D."/>
            <person name="Santos A.J."/>
        </authorList>
    </citation>
    <scope>NUCLEOTIDE SEQUENCE</scope>
    <source>
        <tissue evidence="2">Shoot tissue taken approximately 20 cm above the soil surface</tissue>
    </source>
</reference>
<evidence type="ECO:0000313" key="2">
    <source>
        <dbReference type="EMBL" id="JAD55440.1"/>
    </source>
</evidence>
<name>A0A0A9B2N1_ARUDO</name>
<evidence type="ECO:0000256" key="1">
    <source>
        <dbReference type="SAM" id="MobiDB-lite"/>
    </source>
</evidence>
<organism evidence="2">
    <name type="scientific">Arundo donax</name>
    <name type="common">Giant reed</name>
    <name type="synonym">Donax arundinaceus</name>
    <dbReference type="NCBI Taxonomy" id="35708"/>
    <lineage>
        <taxon>Eukaryota</taxon>
        <taxon>Viridiplantae</taxon>
        <taxon>Streptophyta</taxon>
        <taxon>Embryophyta</taxon>
        <taxon>Tracheophyta</taxon>
        <taxon>Spermatophyta</taxon>
        <taxon>Magnoliopsida</taxon>
        <taxon>Liliopsida</taxon>
        <taxon>Poales</taxon>
        <taxon>Poaceae</taxon>
        <taxon>PACMAD clade</taxon>
        <taxon>Arundinoideae</taxon>
        <taxon>Arundineae</taxon>
        <taxon>Arundo</taxon>
    </lineage>
</organism>
<feature type="compositionally biased region" description="Low complexity" evidence="1">
    <location>
        <begin position="1"/>
        <end position="44"/>
    </location>
</feature>
<feature type="region of interest" description="Disordered" evidence="1">
    <location>
        <begin position="1"/>
        <end position="50"/>
    </location>
</feature>
<reference evidence="2" key="2">
    <citation type="journal article" date="2015" name="Data Brief">
        <title>Shoot transcriptome of the giant reed, Arundo donax.</title>
        <authorList>
            <person name="Barrero R.A."/>
            <person name="Guerrero F.D."/>
            <person name="Moolhuijzen P."/>
            <person name="Goolsby J.A."/>
            <person name="Tidwell J."/>
            <person name="Bellgard S.E."/>
            <person name="Bellgard M.I."/>
        </authorList>
    </citation>
    <scope>NUCLEOTIDE SEQUENCE</scope>
    <source>
        <tissue evidence="2">Shoot tissue taken approximately 20 cm above the soil surface</tissue>
    </source>
</reference>
<dbReference type="EMBL" id="GBRH01242455">
    <property type="protein sequence ID" value="JAD55440.1"/>
    <property type="molecule type" value="Transcribed_RNA"/>
</dbReference>
<sequence>MQSSRRAAPSGSCPAPPCRSWRGAGSGACCSSWSWPASSSSCRPAGWPTG</sequence>
<protein>
    <submittedName>
        <fullName evidence="2">Uncharacterized protein</fullName>
    </submittedName>
</protein>
<dbReference type="AlphaFoldDB" id="A0A0A9B2N1"/>
<accession>A0A0A9B2N1</accession>